<keyword evidence="9" id="KW-0325">Glycoprotein</keyword>
<dbReference type="EMBL" id="RQTK01001251">
    <property type="protein sequence ID" value="RUS71225.1"/>
    <property type="molecule type" value="Genomic_DNA"/>
</dbReference>
<sequence length="484" mass="52149">MNVKDANDNEPVFDPMTYYMEISENAPVGTLLVDVNATDIDSGLNGIVRYSIVGGPNPALFAIGPINGSLYTTGPLDRESMPVYKVVVMAMDQAPDVINRMSTTATVEVKLRDINDSPPVFQTPPTIHIPETASLGSSVYTVLATDADQADTPNSRVQYTLVSQSQNSPPTFQLEPDTGALVLMAELDRETLSNHSLVIRARDGEGATGPYPPHVTELRLQIIVDDANDNAPEFTSAEYERSVQEDVAVGTSLLRVLATDLDQGFNGAVRYFIVGDAGSHDFHLDATSGVLRVQKALDFERASNYSLQVQALDSSVDSPALSANATVVITVTDINDFVPVFDDSPYHTFVQEGMQDGPVPVMTVSARDEDSGRNGIVGYSIRKVSSSRQSFEIDQLTGEITVLHSLDRETTPEYVLTIVAIDNGQPQQSGTGTVTLFVKDVNDHSPVFESSGPYLARVLENQAPGTEVVTVSATDMDQGDNAQI</sequence>
<keyword evidence="6" id="KW-0130">Cell adhesion</keyword>
<feature type="domain" description="Cadherin" evidence="11">
    <location>
        <begin position="235"/>
        <end position="341"/>
    </location>
</feature>
<dbReference type="SMART" id="SM00112">
    <property type="entry name" value="CA"/>
    <property type="match status" value="4"/>
</dbReference>
<evidence type="ECO:0000256" key="2">
    <source>
        <dbReference type="ARBA" id="ARBA00022692"/>
    </source>
</evidence>
<comment type="caution">
    <text evidence="12">The sequence shown here is derived from an EMBL/GenBank/DDBJ whole genome shotgun (WGS) entry which is preliminary data.</text>
</comment>
<feature type="non-terminal residue" evidence="12">
    <location>
        <position position="484"/>
    </location>
</feature>
<dbReference type="FunFam" id="2.60.40.60:FF:000020">
    <property type="entry name" value="Dachsous cadherin-related 1b"/>
    <property type="match status" value="2"/>
</dbReference>
<protein>
    <recommendedName>
        <fullName evidence="11">Cadherin domain-containing protein</fullName>
    </recommendedName>
</protein>
<evidence type="ECO:0000256" key="10">
    <source>
        <dbReference type="PROSITE-ProRule" id="PRU00043"/>
    </source>
</evidence>
<comment type="subcellular location">
    <subcellularLocation>
        <location evidence="1">Membrane</location>
        <topology evidence="1">Single-pass membrane protein</topology>
    </subcellularLocation>
</comment>
<dbReference type="GO" id="GO:0005886">
    <property type="term" value="C:plasma membrane"/>
    <property type="evidence" value="ECO:0007669"/>
    <property type="project" value="InterPro"/>
</dbReference>
<evidence type="ECO:0000259" key="11">
    <source>
        <dbReference type="PROSITE" id="PS50268"/>
    </source>
</evidence>
<evidence type="ECO:0000256" key="5">
    <source>
        <dbReference type="ARBA" id="ARBA00022837"/>
    </source>
</evidence>
<keyword evidence="8" id="KW-0472">Membrane</keyword>
<keyword evidence="5 10" id="KW-0106">Calcium</keyword>
<dbReference type="GO" id="GO:0007156">
    <property type="term" value="P:homophilic cell adhesion via plasma membrane adhesion molecules"/>
    <property type="evidence" value="ECO:0007669"/>
    <property type="project" value="InterPro"/>
</dbReference>
<dbReference type="PANTHER" id="PTHR24025">
    <property type="entry name" value="DESMOGLEIN FAMILY MEMBER"/>
    <property type="match status" value="1"/>
</dbReference>
<dbReference type="FunFam" id="2.60.40.60:FF:000033">
    <property type="entry name" value="FAT atypical cadherin 1"/>
    <property type="match status" value="1"/>
</dbReference>
<dbReference type="AlphaFoldDB" id="A0A3S1AZJ6"/>
<keyword evidence="2" id="KW-0812">Transmembrane</keyword>
<gene>
    <name evidence="12" type="ORF">EGW08_021015</name>
</gene>
<dbReference type="InterPro" id="IPR002126">
    <property type="entry name" value="Cadherin-like_dom"/>
</dbReference>
<dbReference type="InterPro" id="IPR020894">
    <property type="entry name" value="Cadherin_CS"/>
</dbReference>
<dbReference type="PROSITE" id="PS50268">
    <property type="entry name" value="CADHERIN_2"/>
    <property type="match status" value="4"/>
</dbReference>
<organism evidence="12 13">
    <name type="scientific">Elysia chlorotica</name>
    <name type="common">Eastern emerald elysia</name>
    <name type="synonym">Sea slug</name>
    <dbReference type="NCBI Taxonomy" id="188477"/>
    <lineage>
        <taxon>Eukaryota</taxon>
        <taxon>Metazoa</taxon>
        <taxon>Spiralia</taxon>
        <taxon>Lophotrochozoa</taxon>
        <taxon>Mollusca</taxon>
        <taxon>Gastropoda</taxon>
        <taxon>Heterobranchia</taxon>
        <taxon>Euthyneura</taxon>
        <taxon>Panpulmonata</taxon>
        <taxon>Sacoglossa</taxon>
        <taxon>Placobranchoidea</taxon>
        <taxon>Plakobranchidae</taxon>
        <taxon>Elysia</taxon>
    </lineage>
</organism>
<dbReference type="GO" id="GO:0005911">
    <property type="term" value="C:cell-cell junction"/>
    <property type="evidence" value="ECO:0007669"/>
    <property type="project" value="TreeGrafter"/>
</dbReference>
<keyword evidence="3" id="KW-0732">Signal</keyword>
<reference evidence="12 13" key="1">
    <citation type="submission" date="2019-01" db="EMBL/GenBank/DDBJ databases">
        <title>A draft genome assembly of the solar-powered sea slug Elysia chlorotica.</title>
        <authorList>
            <person name="Cai H."/>
            <person name="Li Q."/>
            <person name="Fang X."/>
            <person name="Li J."/>
            <person name="Curtis N.E."/>
            <person name="Altenburger A."/>
            <person name="Shibata T."/>
            <person name="Feng M."/>
            <person name="Maeda T."/>
            <person name="Schwartz J.A."/>
            <person name="Shigenobu S."/>
            <person name="Lundholm N."/>
            <person name="Nishiyama T."/>
            <person name="Yang H."/>
            <person name="Hasebe M."/>
            <person name="Li S."/>
            <person name="Pierce S.K."/>
            <person name="Wang J."/>
        </authorList>
    </citation>
    <scope>NUCLEOTIDE SEQUENCE [LARGE SCALE GENOMIC DNA]</scope>
    <source>
        <strain evidence="12">EC2010</strain>
        <tissue evidence="12">Whole organism of an adult</tissue>
    </source>
</reference>
<name>A0A3S1AZJ6_ELYCH</name>
<dbReference type="GO" id="GO:0009887">
    <property type="term" value="P:animal organ morphogenesis"/>
    <property type="evidence" value="ECO:0007669"/>
    <property type="project" value="UniProtKB-ARBA"/>
</dbReference>
<accession>A0A3S1AZJ6</accession>
<dbReference type="Pfam" id="PF00028">
    <property type="entry name" value="Cadherin"/>
    <property type="match status" value="4"/>
</dbReference>
<evidence type="ECO:0000256" key="4">
    <source>
        <dbReference type="ARBA" id="ARBA00022737"/>
    </source>
</evidence>
<dbReference type="GO" id="GO:0005509">
    <property type="term" value="F:calcium ion binding"/>
    <property type="evidence" value="ECO:0007669"/>
    <property type="project" value="UniProtKB-UniRule"/>
</dbReference>
<dbReference type="PROSITE" id="PS00232">
    <property type="entry name" value="CADHERIN_1"/>
    <property type="match status" value="1"/>
</dbReference>
<evidence type="ECO:0000256" key="3">
    <source>
        <dbReference type="ARBA" id="ARBA00022729"/>
    </source>
</evidence>
<dbReference type="PANTHER" id="PTHR24025:SF23">
    <property type="entry name" value="NEURAL-CADHERIN"/>
    <property type="match status" value="1"/>
</dbReference>
<dbReference type="InterPro" id="IPR015919">
    <property type="entry name" value="Cadherin-like_sf"/>
</dbReference>
<dbReference type="SUPFAM" id="SSF49313">
    <property type="entry name" value="Cadherin-like"/>
    <property type="match status" value="5"/>
</dbReference>
<dbReference type="InterPro" id="IPR050971">
    <property type="entry name" value="Cadherin-domain_protein"/>
</dbReference>
<feature type="domain" description="Cadherin" evidence="11">
    <location>
        <begin position="342"/>
        <end position="448"/>
    </location>
</feature>
<evidence type="ECO:0000313" key="13">
    <source>
        <dbReference type="Proteomes" id="UP000271974"/>
    </source>
</evidence>
<feature type="domain" description="Cadherin" evidence="11">
    <location>
        <begin position="121"/>
        <end position="234"/>
    </location>
</feature>
<evidence type="ECO:0000256" key="8">
    <source>
        <dbReference type="ARBA" id="ARBA00023136"/>
    </source>
</evidence>
<dbReference type="FunFam" id="2.60.40.60:FF:000081">
    <property type="entry name" value="protocadherin Fat 4"/>
    <property type="match status" value="1"/>
</dbReference>
<dbReference type="GO" id="GO:0048731">
    <property type="term" value="P:system development"/>
    <property type="evidence" value="ECO:0007669"/>
    <property type="project" value="UniProtKB-ARBA"/>
</dbReference>
<dbReference type="OrthoDB" id="6272940at2759"/>
<keyword evidence="13" id="KW-1185">Reference proteome</keyword>
<keyword evidence="7" id="KW-1133">Transmembrane helix</keyword>
<evidence type="ECO:0000313" key="12">
    <source>
        <dbReference type="EMBL" id="RUS71225.1"/>
    </source>
</evidence>
<dbReference type="PRINTS" id="PR00205">
    <property type="entry name" value="CADHERIN"/>
</dbReference>
<keyword evidence="4" id="KW-0677">Repeat</keyword>
<feature type="domain" description="Cadherin" evidence="11">
    <location>
        <begin position="14"/>
        <end position="121"/>
    </location>
</feature>
<dbReference type="GO" id="GO:0048729">
    <property type="term" value="P:tissue morphogenesis"/>
    <property type="evidence" value="ECO:0007669"/>
    <property type="project" value="UniProtKB-ARBA"/>
</dbReference>
<evidence type="ECO:0000256" key="1">
    <source>
        <dbReference type="ARBA" id="ARBA00004167"/>
    </source>
</evidence>
<evidence type="ECO:0000256" key="7">
    <source>
        <dbReference type="ARBA" id="ARBA00022989"/>
    </source>
</evidence>
<dbReference type="Gene3D" id="2.60.40.60">
    <property type="entry name" value="Cadherins"/>
    <property type="match status" value="5"/>
</dbReference>
<dbReference type="Proteomes" id="UP000271974">
    <property type="component" value="Unassembled WGS sequence"/>
</dbReference>
<dbReference type="STRING" id="188477.A0A3S1AZJ6"/>
<evidence type="ECO:0000256" key="6">
    <source>
        <dbReference type="ARBA" id="ARBA00022889"/>
    </source>
</evidence>
<proteinExistence type="predicted"/>
<evidence type="ECO:0000256" key="9">
    <source>
        <dbReference type="ARBA" id="ARBA00023180"/>
    </source>
</evidence>
<dbReference type="CDD" id="cd11304">
    <property type="entry name" value="Cadherin_repeat"/>
    <property type="match status" value="5"/>
</dbReference>